<accession>N4W7F4</accession>
<gene>
    <name evidence="3" type="ORF">J416_11837</name>
</gene>
<name>N4W7F4_9BACI</name>
<evidence type="ECO:0000313" key="4">
    <source>
        <dbReference type="Proteomes" id="UP000012283"/>
    </source>
</evidence>
<dbReference type="STRING" id="1308866.J416_11837"/>
<dbReference type="Pfam" id="PF04892">
    <property type="entry name" value="VanZ"/>
    <property type="match status" value="1"/>
</dbReference>
<reference evidence="3 4" key="1">
    <citation type="submission" date="2013-03" db="EMBL/GenBank/DDBJ databases">
        <title>Draft genome sequence of Gracibacillus halophilus YIM-C55.5, a moderately halophilic and thermophilic organism from the Xiaochaidamu salt lake.</title>
        <authorList>
            <person name="Sugumar T."/>
            <person name="Polireddy D.R."/>
            <person name="Antony A."/>
            <person name="Madhava Y.R."/>
            <person name="Sivakumar N."/>
        </authorList>
    </citation>
    <scope>NUCLEOTIDE SEQUENCE [LARGE SCALE GENOMIC DNA]</scope>
    <source>
        <strain evidence="3 4">YIM-C55.5</strain>
    </source>
</reference>
<evidence type="ECO:0000256" key="1">
    <source>
        <dbReference type="SAM" id="Phobius"/>
    </source>
</evidence>
<organism evidence="3 4">
    <name type="scientific">Gracilibacillus halophilus YIM-C55.5</name>
    <dbReference type="NCBI Taxonomy" id="1308866"/>
    <lineage>
        <taxon>Bacteria</taxon>
        <taxon>Bacillati</taxon>
        <taxon>Bacillota</taxon>
        <taxon>Bacilli</taxon>
        <taxon>Bacillales</taxon>
        <taxon>Bacillaceae</taxon>
        <taxon>Gracilibacillus</taxon>
    </lineage>
</organism>
<evidence type="ECO:0000313" key="3">
    <source>
        <dbReference type="EMBL" id="ENH96193.1"/>
    </source>
</evidence>
<feature type="transmembrane region" description="Helical" evidence="1">
    <location>
        <begin position="81"/>
        <end position="101"/>
    </location>
</feature>
<protein>
    <recommendedName>
        <fullName evidence="2">VanZ-like domain-containing protein</fullName>
    </recommendedName>
</protein>
<evidence type="ECO:0000259" key="2">
    <source>
        <dbReference type="Pfam" id="PF04892"/>
    </source>
</evidence>
<dbReference type="AlphaFoldDB" id="N4W7F4"/>
<dbReference type="PATRIC" id="fig|1308866.3.peg.2392"/>
<keyword evidence="4" id="KW-1185">Reference proteome</keyword>
<feature type="domain" description="VanZ-like" evidence="2">
    <location>
        <begin position="37"/>
        <end position="162"/>
    </location>
</feature>
<keyword evidence="1" id="KW-1133">Transmembrane helix</keyword>
<dbReference type="InterPro" id="IPR006976">
    <property type="entry name" value="VanZ-like"/>
</dbReference>
<keyword evidence="1" id="KW-0472">Membrane</keyword>
<feature type="transmembrane region" description="Helical" evidence="1">
    <location>
        <begin position="146"/>
        <end position="163"/>
    </location>
</feature>
<keyword evidence="1" id="KW-0812">Transmembrane</keyword>
<dbReference type="eggNOG" id="COG4767">
    <property type="taxonomic scope" value="Bacteria"/>
</dbReference>
<dbReference type="Proteomes" id="UP000012283">
    <property type="component" value="Unassembled WGS sequence"/>
</dbReference>
<comment type="caution">
    <text evidence="3">The sequence shown here is derived from an EMBL/GenBank/DDBJ whole genome shotgun (WGS) entry which is preliminary data.</text>
</comment>
<feature type="transmembrane region" description="Helical" evidence="1">
    <location>
        <begin position="6"/>
        <end position="22"/>
    </location>
</feature>
<feature type="transmembrane region" description="Helical" evidence="1">
    <location>
        <begin position="34"/>
        <end position="53"/>
    </location>
</feature>
<sequence length="171" mass="20112">MDYLIDFILLALIYVFFFYRKWKKEPKRELLMNTIMYIYIVMVLFVTLMPFTIPLGATNHLFMETANFIPFRDLLLHYDGALKGIFLNIIMMVPFGFLYPIIKKGKKSIFRTVALAFLFSLAIECSQLLTVWWGGLNQRTFDVTDLITNTFGGMIGYLIFVAVRPERHYDF</sequence>
<feature type="transmembrane region" description="Helical" evidence="1">
    <location>
        <begin position="113"/>
        <end position="134"/>
    </location>
</feature>
<dbReference type="PANTHER" id="PTHR36834:SF1">
    <property type="entry name" value="INTEGRAL MEMBRANE PROTEIN"/>
    <property type="match status" value="1"/>
</dbReference>
<proteinExistence type="predicted"/>
<dbReference type="RefSeq" id="WP_003471903.1">
    <property type="nucleotide sequence ID" value="NZ_APML01000055.1"/>
</dbReference>
<dbReference type="EMBL" id="APML01000055">
    <property type="protein sequence ID" value="ENH96193.1"/>
    <property type="molecule type" value="Genomic_DNA"/>
</dbReference>
<dbReference type="InterPro" id="IPR053150">
    <property type="entry name" value="Teicoplanin_resist-assoc"/>
</dbReference>
<dbReference type="PANTHER" id="PTHR36834">
    <property type="entry name" value="MEMBRANE PROTEIN-RELATED"/>
    <property type="match status" value="1"/>
</dbReference>